<comment type="caution">
    <text evidence="1">The sequence shown here is derived from an EMBL/GenBank/DDBJ whole genome shotgun (WGS) entry which is preliminary data.</text>
</comment>
<dbReference type="AlphaFoldDB" id="A0A2V3YCD6"/>
<dbReference type="InterPro" id="IPR010181">
    <property type="entry name" value="CGCAxxGCC_motif"/>
</dbReference>
<sequence length="146" mass="15756">MSDKIEEKVQEALGRHNRGYNCSQSVACTFCDELGFDEETMFRITEGMGLGMGSMDGTCGAIGAAAILAGMKNSTVHLDHPDSKAVSYKAARQCLNEFKDQNGSVICRELKGVDTGSVLRSCNDCIADAVRIIETELYGEDAEDSE</sequence>
<accession>A0A2V3YCD6</accession>
<name>A0A2V3YCD6_9FIRM</name>
<keyword evidence="2" id="KW-1185">Reference proteome</keyword>
<dbReference type="GeneID" id="86059714"/>
<dbReference type="Pfam" id="PF09719">
    <property type="entry name" value="C_GCAxxG_C_C"/>
    <property type="match status" value="1"/>
</dbReference>
<dbReference type="EMBL" id="QJKD01000001">
    <property type="protein sequence ID" value="PXX57061.1"/>
    <property type="molecule type" value="Genomic_DNA"/>
</dbReference>
<gene>
    <name evidence="1" type="ORF">DFR60_101368</name>
</gene>
<dbReference type="RefSeq" id="WP_110321353.1">
    <property type="nucleotide sequence ID" value="NZ_QJKD01000001.1"/>
</dbReference>
<dbReference type="Proteomes" id="UP000248057">
    <property type="component" value="Unassembled WGS sequence"/>
</dbReference>
<organism evidence="1 2">
    <name type="scientific">Hungatella effluvii</name>
    <dbReference type="NCBI Taxonomy" id="1096246"/>
    <lineage>
        <taxon>Bacteria</taxon>
        <taxon>Bacillati</taxon>
        <taxon>Bacillota</taxon>
        <taxon>Clostridia</taxon>
        <taxon>Lachnospirales</taxon>
        <taxon>Lachnospiraceae</taxon>
        <taxon>Hungatella</taxon>
    </lineage>
</organism>
<protein>
    <submittedName>
        <fullName evidence="1">C_GCAxxG_C_C family probable redox protein</fullName>
    </submittedName>
</protein>
<evidence type="ECO:0000313" key="1">
    <source>
        <dbReference type="EMBL" id="PXX57061.1"/>
    </source>
</evidence>
<proteinExistence type="predicted"/>
<evidence type="ECO:0000313" key="2">
    <source>
        <dbReference type="Proteomes" id="UP000248057"/>
    </source>
</evidence>
<dbReference type="NCBIfam" id="TIGR01909">
    <property type="entry name" value="C_GCAxxG_C_C"/>
    <property type="match status" value="1"/>
</dbReference>
<reference evidence="1 2" key="1">
    <citation type="submission" date="2018-05" db="EMBL/GenBank/DDBJ databases">
        <title>Genomic Encyclopedia of Type Strains, Phase IV (KMG-IV): sequencing the most valuable type-strain genomes for metagenomic binning, comparative biology and taxonomic classification.</title>
        <authorList>
            <person name="Goeker M."/>
        </authorList>
    </citation>
    <scope>NUCLEOTIDE SEQUENCE [LARGE SCALE GENOMIC DNA]</scope>
    <source>
        <strain evidence="1 2">DSM 24995</strain>
    </source>
</reference>